<keyword evidence="2" id="KW-0732">Signal</keyword>
<sequence length="106" mass="11488">MKLSLLTYLLFCLFGLTVIAVAPQKAVIVTYPDDTPDSVLNQAKKEIKKAGGIITHEYKLIRGFAAQASTRALEAVQALSSQYLPLIEEDSIVSIDGDLIRGGHTN</sequence>
<dbReference type="GO" id="GO:0042144">
    <property type="term" value="P:vacuole fusion, non-autophagic"/>
    <property type="evidence" value="ECO:0007669"/>
    <property type="project" value="TreeGrafter"/>
</dbReference>
<dbReference type="SUPFAM" id="SSF54897">
    <property type="entry name" value="Protease propeptides/inhibitors"/>
    <property type="match status" value="1"/>
</dbReference>
<dbReference type="FunFam" id="3.30.70.80:FF:000005">
    <property type="entry name" value="Proteinase inhibitor I2B"/>
    <property type="match status" value="1"/>
</dbReference>
<dbReference type="GO" id="GO:0004866">
    <property type="term" value="F:endopeptidase inhibitor activity"/>
    <property type="evidence" value="ECO:0007669"/>
    <property type="project" value="TreeGrafter"/>
</dbReference>
<gene>
    <name evidence="3" type="ORF">GJ744_008363</name>
</gene>
<keyword evidence="4" id="KW-1185">Reference proteome</keyword>
<name>A0A8H7ALE3_9EURO</name>
<feature type="signal peptide" evidence="2">
    <location>
        <begin position="1"/>
        <end position="20"/>
    </location>
</feature>
<feature type="chain" id="PRO_5034104328" description="Inhibitor I9 domain-containing protein" evidence="2">
    <location>
        <begin position="21"/>
        <end position="106"/>
    </location>
</feature>
<dbReference type="InterPro" id="IPR052471">
    <property type="entry name" value="PBI_I9"/>
</dbReference>
<evidence type="ECO:0000256" key="1">
    <source>
        <dbReference type="ARBA" id="ARBA00038069"/>
    </source>
</evidence>
<dbReference type="PANTHER" id="PTHR28288:SF1">
    <property type="entry name" value="INHIBITOR I9 DOMAIN-CONTAINING PROTEIN"/>
    <property type="match status" value="1"/>
</dbReference>
<organism evidence="3 4">
    <name type="scientific">Endocarpon pusillum</name>
    <dbReference type="NCBI Taxonomy" id="364733"/>
    <lineage>
        <taxon>Eukaryota</taxon>
        <taxon>Fungi</taxon>
        <taxon>Dikarya</taxon>
        <taxon>Ascomycota</taxon>
        <taxon>Pezizomycotina</taxon>
        <taxon>Eurotiomycetes</taxon>
        <taxon>Chaetothyriomycetidae</taxon>
        <taxon>Verrucariales</taxon>
        <taxon>Verrucariaceae</taxon>
        <taxon>Endocarpon</taxon>
    </lineage>
</organism>
<dbReference type="EMBL" id="JAACFV010000045">
    <property type="protein sequence ID" value="KAF7509136.1"/>
    <property type="molecule type" value="Genomic_DNA"/>
</dbReference>
<dbReference type="AlphaFoldDB" id="A0A8H7ALE3"/>
<proteinExistence type="inferred from homology"/>
<comment type="caution">
    <text evidence="3">The sequence shown here is derived from an EMBL/GenBank/DDBJ whole genome shotgun (WGS) entry which is preliminary data.</text>
</comment>
<comment type="similarity">
    <text evidence="1">Belongs to the protease inhibitor I9 family.</text>
</comment>
<dbReference type="Gene3D" id="3.30.70.80">
    <property type="entry name" value="Peptidase S8 propeptide/proteinase inhibitor I9"/>
    <property type="match status" value="1"/>
</dbReference>
<dbReference type="OrthoDB" id="3888684at2759"/>
<reference evidence="3" key="1">
    <citation type="submission" date="2020-02" db="EMBL/GenBank/DDBJ databases">
        <authorList>
            <person name="Palmer J.M."/>
        </authorList>
    </citation>
    <scope>NUCLEOTIDE SEQUENCE</scope>
    <source>
        <strain evidence="3">EPUS1.4</strain>
        <tissue evidence="3">Thallus</tissue>
    </source>
</reference>
<protein>
    <recommendedName>
        <fullName evidence="5">Inhibitor I9 domain-containing protein</fullName>
    </recommendedName>
</protein>
<evidence type="ECO:0000313" key="4">
    <source>
        <dbReference type="Proteomes" id="UP000606974"/>
    </source>
</evidence>
<dbReference type="InterPro" id="IPR037045">
    <property type="entry name" value="S8pro/Inhibitor_I9_sf"/>
</dbReference>
<evidence type="ECO:0000256" key="2">
    <source>
        <dbReference type="SAM" id="SignalP"/>
    </source>
</evidence>
<dbReference type="PANTHER" id="PTHR28288">
    <property type="entry name" value="PROTEASE B INHIBITOR 2"/>
    <property type="match status" value="1"/>
</dbReference>
<accession>A0A8H7ALE3</accession>
<dbReference type="Proteomes" id="UP000606974">
    <property type="component" value="Unassembled WGS sequence"/>
</dbReference>
<evidence type="ECO:0008006" key="5">
    <source>
        <dbReference type="Google" id="ProtNLM"/>
    </source>
</evidence>
<evidence type="ECO:0000313" key="3">
    <source>
        <dbReference type="EMBL" id="KAF7509136.1"/>
    </source>
</evidence>